<dbReference type="Gene3D" id="1.20.1530.20">
    <property type="match status" value="1"/>
</dbReference>
<dbReference type="GO" id="GO:0016020">
    <property type="term" value="C:membrane"/>
    <property type="evidence" value="ECO:0007669"/>
    <property type="project" value="UniProtKB-SubCell"/>
</dbReference>
<evidence type="ECO:0000313" key="10">
    <source>
        <dbReference type="EMBL" id="MQA55592.1"/>
    </source>
</evidence>
<evidence type="ECO:0000256" key="7">
    <source>
        <dbReference type="ARBA" id="ARBA00023136"/>
    </source>
</evidence>
<gene>
    <name evidence="10" type="ORF">GDH07_19920</name>
</gene>
<keyword evidence="5 8" id="KW-1133">Transmembrane helix</keyword>
<sequence>MEMTVMFTIQLLAILLLSQLLGGLAQRIGQCRVVGEITAGILLGPTFLQPLLQSMGVQSSLFAAEHIGWIGTLAELALVLLMFEVGMHIAPDNGRHSRQENQAALKIAAAGLVLPFIAGTVVAWYAHPVLAPSFDQWSFIVFCGIALAVSALPVMIRIVEDLGISDLPAVAVTLRAAVLTDIAGWLALGAVIVFSAFHHDLKLVALFGFCLLLGVASYVALSLQWVERVLARAEADEYPRHLPWVLCYLLASAWITMHLQLHAGIGALLAGAMISRAPGFASYWNRQIGGFLRIFLLPVFFASAGLKTSLSTAGNALELKWLLIFLVAAFVSKFFGAYLGARRSGFSYQDSTLTGALMNTRGLMELVVLSIGLELQLISPTVYSLLVTVALIVTATTTPLVRRVTQRAPRAFARPAIAEKNFN</sequence>
<accession>A0A7X1U5I5</accession>
<dbReference type="InterPro" id="IPR038770">
    <property type="entry name" value="Na+/solute_symporter_sf"/>
</dbReference>
<feature type="transmembrane region" description="Helical" evidence="8">
    <location>
        <begin position="176"/>
        <end position="197"/>
    </location>
</feature>
<evidence type="ECO:0000259" key="9">
    <source>
        <dbReference type="Pfam" id="PF00999"/>
    </source>
</evidence>
<keyword evidence="3" id="KW-0050">Antiport</keyword>
<evidence type="ECO:0000256" key="8">
    <source>
        <dbReference type="SAM" id="Phobius"/>
    </source>
</evidence>
<dbReference type="PANTHER" id="PTHR32468:SF0">
    <property type="entry name" value="K(+)_H(+) ANTIPORTER 1"/>
    <property type="match status" value="1"/>
</dbReference>
<dbReference type="Pfam" id="PF00999">
    <property type="entry name" value="Na_H_Exchanger"/>
    <property type="match status" value="1"/>
</dbReference>
<keyword evidence="6" id="KW-0406">Ion transport</keyword>
<feature type="transmembrane region" description="Helical" evidence="8">
    <location>
        <begin position="242"/>
        <end position="259"/>
    </location>
</feature>
<evidence type="ECO:0000256" key="6">
    <source>
        <dbReference type="ARBA" id="ARBA00023065"/>
    </source>
</evidence>
<feature type="transmembrane region" description="Helical" evidence="8">
    <location>
        <begin position="137"/>
        <end position="156"/>
    </location>
</feature>
<keyword evidence="7 8" id="KW-0472">Membrane</keyword>
<evidence type="ECO:0000313" key="11">
    <source>
        <dbReference type="Proteomes" id="UP000486534"/>
    </source>
</evidence>
<dbReference type="InterPro" id="IPR006153">
    <property type="entry name" value="Cation/H_exchanger_TM"/>
</dbReference>
<protein>
    <recommendedName>
        <fullName evidence="9">Cation/H+ exchanger transmembrane domain-containing protein</fullName>
    </recommendedName>
</protein>
<feature type="transmembrane region" description="Helical" evidence="8">
    <location>
        <begin position="203"/>
        <end position="221"/>
    </location>
</feature>
<organism evidence="10 11">
    <name type="scientific">Pseudomonas piscis</name>
    <dbReference type="NCBI Taxonomy" id="2614538"/>
    <lineage>
        <taxon>Bacteria</taxon>
        <taxon>Pseudomonadati</taxon>
        <taxon>Pseudomonadota</taxon>
        <taxon>Gammaproteobacteria</taxon>
        <taxon>Pseudomonadales</taxon>
        <taxon>Pseudomonadaceae</taxon>
        <taxon>Pseudomonas</taxon>
    </lineage>
</organism>
<dbReference type="PANTHER" id="PTHR32468">
    <property type="entry name" value="CATION/H + ANTIPORTER"/>
    <property type="match status" value="1"/>
</dbReference>
<evidence type="ECO:0000256" key="4">
    <source>
        <dbReference type="ARBA" id="ARBA00022692"/>
    </source>
</evidence>
<feature type="domain" description="Cation/H+ exchanger transmembrane" evidence="9">
    <location>
        <begin position="19"/>
        <end position="402"/>
    </location>
</feature>
<proteinExistence type="predicted"/>
<evidence type="ECO:0000256" key="1">
    <source>
        <dbReference type="ARBA" id="ARBA00004141"/>
    </source>
</evidence>
<dbReference type="GO" id="GO:1902600">
    <property type="term" value="P:proton transmembrane transport"/>
    <property type="evidence" value="ECO:0007669"/>
    <property type="project" value="InterPro"/>
</dbReference>
<evidence type="ECO:0000256" key="5">
    <source>
        <dbReference type="ARBA" id="ARBA00022989"/>
    </source>
</evidence>
<feature type="transmembrane region" description="Helical" evidence="8">
    <location>
        <begin position="59"/>
        <end position="83"/>
    </location>
</feature>
<comment type="caution">
    <text evidence="10">The sequence shown here is derived from an EMBL/GenBank/DDBJ whole genome shotgun (WGS) entry which is preliminary data.</text>
</comment>
<keyword evidence="4 8" id="KW-0812">Transmembrane</keyword>
<dbReference type="Proteomes" id="UP000486534">
    <property type="component" value="Unassembled WGS sequence"/>
</dbReference>
<dbReference type="GO" id="GO:0015297">
    <property type="term" value="F:antiporter activity"/>
    <property type="evidence" value="ECO:0007669"/>
    <property type="project" value="UniProtKB-KW"/>
</dbReference>
<evidence type="ECO:0000256" key="2">
    <source>
        <dbReference type="ARBA" id="ARBA00022448"/>
    </source>
</evidence>
<dbReference type="EMBL" id="WHUV01000003">
    <property type="protein sequence ID" value="MQA55592.1"/>
    <property type="molecule type" value="Genomic_DNA"/>
</dbReference>
<dbReference type="InterPro" id="IPR050794">
    <property type="entry name" value="CPA2_transporter"/>
</dbReference>
<name>A0A7X1U5I5_9PSED</name>
<reference evidence="10 11" key="1">
    <citation type="submission" date="2019-10" db="EMBL/GenBank/DDBJ databases">
        <title>Pseudomonas dajingensis sp. nov., isolated from the profound head ulcers of farmed Murray cod (Maccullochella peelii peelii).</title>
        <authorList>
            <person name="Liu Y."/>
        </authorList>
    </citation>
    <scope>NUCLEOTIDE SEQUENCE [LARGE SCALE GENOMIC DNA]</scope>
    <source>
        <strain evidence="10 11">MC042</strain>
    </source>
</reference>
<feature type="transmembrane region" description="Helical" evidence="8">
    <location>
        <begin position="103"/>
        <end position="125"/>
    </location>
</feature>
<feature type="transmembrane region" description="Helical" evidence="8">
    <location>
        <begin position="291"/>
        <end position="310"/>
    </location>
</feature>
<evidence type="ECO:0000256" key="3">
    <source>
        <dbReference type="ARBA" id="ARBA00022449"/>
    </source>
</evidence>
<feature type="transmembrane region" description="Helical" evidence="8">
    <location>
        <begin position="322"/>
        <end position="341"/>
    </location>
</feature>
<feature type="transmembrane region" description="Helical" evidence="8">
    <location>
        <begin position="381"/>
        <end position="401"/>
    </location>
</feature>
<comment type="subcellular location">
    <subcellularLocation>
        <location evidence="1">Membrane</location>
        <topology evidence="1">Multi-pass membrane protein</topology>
    </subcellularLocation>
</comment>
<keyword evidence="2" id="KW-0813">Transport</keyword>
<dbReference type="AlphaFoldDB" id="A0A7X1U5I5"/>